<evidence type="ECO:0000313" key="3">
    <source>
        <dbReference type="EMBL" id="KAK6644097.1"/>
    </source>
</evidence>
<organism evidence="3 4">
    <name type="scientific">Polyplax serrata</name>
    <name type="common">Common mouse louse</name>
    <dbReference type="NCBI Taxonomy" id="468196"/>
    <lineage>
        <taxon>Eukaryota</taxon>
        <taxon>Metazoa</taxon>
        <taxon>Ecdysozoa</taxon>
        <taxon>Arthropoda</taxon>
        <taxon>Hexapoda</taxon>
        <taxon>Insecta</taxon>
        <taxon>Pterygota</taxon>
        <taxon>Neoptera</taxon>
        <taxon>Paraneoptera</taxon>
        <taxon>Psocodea</taxon>
        <taxon>Troctomorpha</taxon>
        <taxon>Phthiraptera</taxon>
        <taxon>Anoplura</taxon>
        <taxon>Polyplacidae</taxon>
        <taxon>Polyplax</taxon>
    </lineage>
</organism>
<keyword evidence="2" id="KW-1133">Transmembrane helix</keyword>
<keyword evidence="2" id="KW-0472">Membrane</keyword>
<proteinExistence type="predicted"/>
<accession>A0AAN8XS61</accession>
<dbReference type="EMBL" id="JAWJWE010000001">
    <property type="protein sequence ID" value="KAK6644097.1"/>
    <property type="molecule type" value="Genomic_DNA"/>
</dbReference>
<gene>
    <name evidence="3" type="ORF">RUM43_000363</name>
</gene>
<evidence type="ECO:0000313" key="4">
    <source>
        <dbReference type="Proteomes" id="UP001372834"/>
    </source>
</evidence>
<dbReference type="Proteomes" id="UP001372834">
    <property type="component" value="Unassembled WGS sequence"/>
</dbReference>
<keyword evidence="2" id="KW-0812">Transmembrane</keyword>
<evidence type="ECO:0000256" key="1">
    <source>
        <dbReference type="SAM" id="MobiDB-lite"/>
    </source>
</evidence>
<name>A0AAN8XS61_POLSC</name>
<feature type="compositionally biased region" description="Low complexity" evidence="1">
    <location>
        <begin position="281"/>
        <end position="296"/>
    </location>
</feature>
<reference evidence="3 4" key="1">
    <citation type="submission" date="2023-10" db="EMBL/GenBank/DDBJ databases">
        <title>Genomes of two closely related lineages of the louse Polyplax serrata with different host specificities.</title>
        <authorList>
            <person name="Martinu J."/>
            <person name="Tarabai H."/>
            <person name="Stefka J."/>
            <person name="Hypsa V."/>
        </authorList>
    </citation>
    <scope>NUCLEOTIDE SEQUENCE [LARGE SCALE GENOMIC DNA]</scope>
    <source>
        <strain evidence="3">HR10_N</strain>
    </source>
</reference>
<feature type="compositionally biased region" description="Polar residues" evidence="1">
    <location>
        <begin position="237"/>
        <end position="266"/>
    </location>
</feature>
<feature type="region of interest" description="Disordered" evidence="1">
    <location>
        <begin position="237"/>
        <end position="296"/>
    </location>
</feature>
<feature type="transmembrane region" description="Helical" evidence="2">
    <location>
        <begin position="24"/>
        <end position="48"/>
    </location>
</feature>
<evidence type="ECO:0000256" key="2">
    <source>
        <dbReference type="SAM" id="Phobius"/>
    </source>
</evidence>
<sequence length="296" mass="32428">MFVLSLISAPLGYCRVDQKYALDIPDFLLVEILMMIFIIILAKSIFVVRLSKLRFCTRKTAEAVKFLQEVISQEIKTEDSKTVHSTSQLKKSSEIFLTPSCLSNNVQFNKASAVLSRGNSKTQGATEVEHNSTMFTENETNTPSDAKSTYDECNSSLSNEKVDNSCLLEGKTVVPAVKTTEDAYVVPNNTSSTSYSVSDDMDLSGTTYTVRFNASRMYNVPEIGVAMSQSYKCVNQPAEATSGGSNAELNRTRDSTNSNQSNLKAKTSQDLEIKPLTGKQSNVTSPTPSNTSNHKS</sequence>
<protein>
    <submittedName>
        <fullName evidence="3">Uncharacterized protein</fullName>
    </submittedName>
</protein>
<comment type="caution">
    <text evidence="3">The sequence shown here is derived from an EMBL/GenBank/DDBJ whole genome shotgun (WGS) entry which is preliminary data.</text>
</comment>
<dbReference type="AlphaFoldDB" id="A0AAN8XS61"/>